<dbReference type="SUPFAM" id="SSF52540">
    <property type="entry name" value="P-loop containing nucleoside triphosphate hydrolases"/>
    <property type="match status" value="1"/>
</dbReference>
<keyword evidence="5" id="KW-0067">ATP-binding</keyword>
<keyword evidence="7" id="KW-1278">Translocase</keyword>
<evidence type="ECO:0000313" key="10">
    <source>
        <dbReference type="Proteomes" id="UP000661006"/>
    </source>
</evidence>
<dbReference type="GO" id="GO:0005524">
    <property type="term" value="F:ATP binding"/>
    <property type="evidence" value="ECO:0007669"/>
    <property type="project" value="UniProtKB-KW"/>
</dbReference>
<dbReference type="AlphaFoldDB" id="A0A9Q2FNC2"/>
<dbReference type="EMBL" id="JABCQN010000012">
    <property type="protein sequence ID" value="MBF0872086.1"/>
    <property type="molecule type" value="Genomic_DNA"/>
</dbReference>
<dbReference type="GO" id="GO:0005737">
    <property type="term" value="C:cytoplasm"/>
    <property type="evidence" value="ECO:0007669"/>
    <property type="project" value="UniProtKB-SubCell"/>
</dbReference>
<dbReference type="InterPro" id="IPR050053">
    <property type="entry name" value="ATPase_alpha/beta_chains"/>
</dbReference>
<dbReference type="Pfam" id="PF02874">
    <property type="entry name" value="ATP-synt_ab_N"/>
    <property type="match status" value="1"/>
</dbReference>
<dbReference type="Pfam" id="PF00006">
    <property type="entry name" value="ATP-synt_ab"/>
    <property type="match status" value="1"/>
</dbReference>
<organism evidence="9 10">
    <name type="scientific">Gluconobacter japonicus</name>
    <dbReference type="NCBI Taxonomy" id="376620"/>
    <lineage>
        <taxon>Bacteria</taxon>
        <taxon>Pseudomonadati</taxon>
        <taxon>Pseudomonadota</taxon>
        <taxon>Alphaproteobacteria</taxon>
        <taxon>Acetobacterales</taxon>
        <taxon>Acetobacteraceae</taxon>
        <taxon>Gluconobacter</taxon>
    </lineage>
</organism>
<evidence type="ECO:0000259" key="8">
    <source>
        <dbReference type="SMART" id="SM00382"/>
    </source>
</evidence>
<dbReference type="InterPro" id="IPR004100">
    <property type="entry name" value="ATPase_F1/V1/A1_a/bsu_N"/>
</dbReference>
<dbReference type="CDD" id="cd01136">
    <property type="entry name" value="ATPase_flagellum-secretory_path_III"/>
    <property type="match status" value="1"/>
</dbReference>
<dbReference type="NCBIfam" id="TIGR01026">
    <property type="entry name" value="fliI_yscN"/>
    <property type="match status" value="1"/>
</dbReference>
<dbReference type="CDD" id="cd18117">
    <property type="entry name" value="ATP-synt_flagellum-secretory_path_III_N"/>
    <property type="match status" value="1"/>
</dbReference>
<accession>A0A9Q2FNC2</accession>
<keyword evidence="2" id="KW-0813">Transport</keyword>
<gene>
    <name evidence="9" type="ORF">HKD32_14780</name>
</gene>
<dbReference type="InterPro" id="IPR005714">
    <property type="entry name" value="ATPase_T3SS_FliI/YscN"/>
</dbReference>
<proteinExistence type="predicted"/>
<name>A0A9Q2FNC2_GLUJA</name>
<feature type="domain" description="AAA+ ATPase" evidence="8">
    <location>
        <begin position="178"/>
        <end position="358"/>
    </location>
</feature>
<dbReference type="GO" id="GO:0016887">
    <property type="term" value="F:ATP hydrolysis activity"/>
    <property type="evidence" value="ECO:0007669"/>
    <property type="project" value="InterPro"/>
</dbReference>
<dbReference type="InterPro" id="IPR003593">
    <property type="entry name" value="AAA+_ATPase"/>
</dbReference>
<keyword evidence="3" id="KW-0963">Cytoplasm</keyword>
<evidence type="ECO:0000256" key="3">
    <source>
        <dbReference type="ARBA" id="ARBA00022490"/>
    </source>
</evidence>
<comment type="caution">
    <text evidence="9">The sequence shown here is derived from an EMBL/GenBank/DDBJ whole genome shotgun (WGS) entry which is preliminary data.</text>
</comment>
<keyword evidence="4" id="KW-0547">Nucleotide-binding</keyword>
<dbReference type="InterPro" id="IPR040627">
    <property type="entry name" value="T3SS_ATPase_C"/>
</dbReference>
<dbReference type="PANTHER" id="PTHR15184">
    <property type="entry name" value="ATP SYNTHASE"/>
    <property type="match status" value="1"/>
</dbReference>
<sequence>MPDLAEGRGDGKDPGHVVERMRHLLPLLRSKAASLESHPVQGRVVAATGTIIRAILPNVAVGDLCLLRDRKRDWSMNAEVVGLVGREVLLAPMGNLEGISAETEVLPTGGRRQFPVGQRVLGRVLDALGAPMDGKGPLPSGPSAPITARPPDAMRRRMIDRPLPIGLRAIDSVLTCGEGQRLGIYGEAGGGKSTLMASIVKGSDADVTVVALVGERGREVREFIEHNLGPDGLARSVVVVATSDRPAAERVACAQAATAIAEHFRDLGLKVLLFVDNVTRFARALREIGLAAGEPPTRRGFPPSVFTALPKLMERAGMGERGSITAFYAVLVEDGQSDPIAEETRGILDGHIILSRALAASGHYPAIDILSSRSRVMSLVTSAEHQVRADRLRALWARYQDVAFLLQVGEYKPGGDPLADEAIEKIDEMRGLLRQGNEERTTFAEMTEWMTRLLG</sequence>
<dbReference type="InterPro" id="IPR000194">
    <property type="entry name" value="ATPase_F1/V1/A1_a/bsu_nucl-bd"/>
</dbReference>
<reference evidence="9" key="2">
    <citation type="submission" date="2020-11" db="EMBL/GenBank/DDBJ databases">
        <title>Description of novel Gluconobacter species.</title>
        <authorList>
            <person name="Cleenwerck I."/>
            <person name="Cnockaert M."/>
            <person name="Borremans W."/>
            <person name="Wieme A.D."/>
            <person name="De Vuyst L."/>
            <person name="Vandamme P."/>
        </authorList>
    </citation>
    <scope>NUCLEOTIDE SEQUENCE</scope>
    <source>
        <strain evidence="9">R71697</strain>
    </source>
</reference>
<dbReference type="FunFam" id="3.40.50.12240:FF:000002">
    <property type="entry name" value="Flagellum-specific ATP synthase FliI"/>
    <property type="match status" value="1"/>
</dbReference>
<dbReference type="Gene3D" id="3.40.50.12240">
    <property type="match status" value="1"/>
</dbReference>
<evidence type="ECO:0000256" key="1">
    <source>
        <dbReference type="ARBA" id="ARBA00004496"/>
    </source>
</evidence>
<dbReference type="GO" id="GO:0046933">
    <property type="term" value="F:proton-transporting ATP synthase activity, rotational mechanism"/>
    <property type="evidence" value="ECO:0007669"/>
    <property type="project" value="TreeGrafter"/>
</dbReference>
<dbReference type="InterPro" id="IPR027417">
    <property type="entry name" value="P-loop_NTPase"/>
</dbReference>
<dbReference type="GO" id="GO:0030254">
    <property type="term" value="P:protein secretion by the type III secretion system"/>
    <property type="evidence" value="ECO:0007669"/>
    <property type="project" value="InterPro"/>
</dbReference>
<comment type="subcellular location">
    <subcellularLocation>
        <location evidence="1">Cytoplasm</location>
    </subcellularLocation>
</comment>
<reference evidence="9" key="1">
    <citation type="submission" date="2020-04" db="EMBL/GenBank/DDBJ databases">
        <authorList>
            <person name="Sombolestani A."/>
        </authorList>
    </citation>
    <scope>NUCLEOTIDE SEQUENCE</scope>
    <source>
        <strain evidence="9">R71697</strain>
    </source>
</reference>
<evidence type="ECO:0000256" key="4">
    <source>
        <dbReference type="ARBA" id="ARBA00022741"/>
    </source>
</evidence>
<protein>
    <submittedName>
        <fullName evidence="9">FliI/YscN family ATPase</fullName>
    </submittedName>
</protein>
<evidence type="ECO:0000256" key="6">
    <source>
        <dbReference type="ARBA" id="ARBA00022927"/>
    </source>
</evidence>
<evidence type="ECO:0000313" key="9">
    <source>
        <dbReference type="EMBL" id="MBF0872086.1"/>
    </source>
</evidence>
<dbReference type="PANTHER" id="PTHR15184:SF9">
    <property type="entry name" value="SPI-1 TYPE 3 SECRETION SYSTEM ATPASE"/>
    <property type="match status" value="1"/>
</dbReference>
<evidence type="ECO:0000256" key="7">
    <source>
        <dbReference type="ARBA" id="ARBA00022967"/>
    </source>
</evidence>
<dbReference type="Pfam" id="PF18269">
    <property type="entry name" value="T3SS_ATPase_C"/>
    <property type="match status" value="1"/>
</dbReference>
<evidence type="ECO:0000256" key="5">
    <source>
        <dbReference type="ARBA" id="ARBA00022840"/>
    </source>
</evidence>
<keyword evidence="6" id="KW-0653">Protein transport</keyword>
<dbReference type="SMART" id="SM00382">
    <property type="entry name" value="AAA"/>
    <property type="match status" value="1"/>
</dbReference>
<dbReference type="GO" id="GO:0030257">
    <property type="term" value="C:type III protein secretion system complex"/>
    <property type="evidence" value="ECO:0007669"/>
    <property type="project" value="InterPro"/>
</dbReference>
<evidence type="ECO:0000256" key="2">
    <source>
        <dbReference type="ARBA" id="ARBA00022448"/>
    </source>
</evidence>
<dbReference type="Proteomes" id="UP000661006">
    <property type="component" value="Unassembled WGS sequence"/>
</dbReference>